<accession>A0A024WZT4</accession>
<feature type="compositionally biased region" description="Basic and acidic residues" evidence="2">
    <location>
        <begin position="51"/>
        <end position="62"/>
    </location>
</feature>
<protein>
    <recommendedName>
        <fullName evidence="9">Duffy-binding-like domain-containing protein</fullName>
    </recommendedName>
</protein>
<dbReference type="Pfam" id="PF03011">
    <property type="entry name" value="PFEMP"/>
    <property type="match status" value="1"/>
</dbReference>
<sequence>MGGGSGGGGSSQDAKHVLDEFGQQVHEQVKNDADNYSSQLKGDLSQATFDNEPKGPQTDKDPCKLLYEYHTNVTSGRGREHPCRTGTEKRFSDTKGAECDEKKIKDNKGKEGACAPYRRLNLCVRNLENINDYNNINNHTLLVDVCLAAKHEGAAISADHGKYQQTNSYSQICTMLARSFADIDSGKERYCDLNGYNCKETARGKKVFVKGVECHKCSVACDRFVKWIDNQKLEFEKQRNKYQNEIKKAEEKKEKSNGKINNIYEKDFYINLKEHYNDVKDFLGKLSKEQICQDSPKIEKQTASRVDFNNDVNTTFSHTTYCQACPWCGMQCTDNGTCTKKEDNSCSEKIRKKVYNDSNTTTIPVLTPEKGRSKILEKLKTFCKDGQKIKNDIWKCHYDDNGTDDQTDDSNDCVLGDWGNLTKEDKIMSYNAFFWKWVHDMLIDSIKWRDEHGRCINNKKETKCIGSCKKKCECFLKWVEKKQTEWGKIKEHFDKQKDIPYECYFTTLEGVLEKGVLLTSLQEAYGNANEIKHIKELLEKEEADGGDGAAAF</sequence>
<evidence type="ECO:0000259" key="4">
    <source>
        <dbReference type="Pfam" id="PF05424"/>
    </source>
</evidence>
<name>A0A024WZT4_PLAFC</name>
<dbReference type="EMBL" id="KI927694">
    <property type="protein sequence ID" value="ETW58101.1"/>
    <property type="molecule type" value="Genomic_DNA"/>
</dbReference>
<feature type="region of interest" description="Disordered" evidence="2">
    <location>
        <begin position="1"/>
        <end position="62"/>
    </location>
</feature>
<feature type="domain" description="Duffy-binding-like" evidence="3">
    <location>
        <begin position="433"/>
        <end position="543"/>
    </location>
</feature>
<dbReference type="InterPro" id="IPR029210">
    <property type="entry name" value="PfEMP1_NTS"/>
</dbReference>
<evidence type="ECO:0000259" key="3">
    <source>
        <dbReference type="Pfam" id="PF03011"/>
    </source>
</evidence>
<dbReference type="SUPFAM" id="SSF140924">
    <property type="entry name" value="Duffy binding domain-like"/>
    <property type="match status" value="2"/>
</dbReference>
<feature type="compositionally biased region" description="Polar residues" evidence="2">
    <location>
        <begin position="34"/>
        <end position="49"/>
    </location>
</feature>
<dbReference type="Pfam" id="PF22672">
    <property type="entry name" value="DBL_C"/>
    <property type="match status" value="1"/>
</dbReference>
<feature type="non-terminal residue" evidence="7">
    <location>
        <position position="552"/>
    </location>
</feature>
<reference evidence="7 8" key="1">
    <citation type="submission" date="2013-02" db="EMBL/GenBank/DDBJ databases">
        <title>The Genome Annotation of Plasmodium falciparum CAMP/Malaysia.</title>
        <authorList>
            <consortium name="The Broad Institute Genome Sequencing Platform"/>
            <consortium name="The Broad Institute Genome Sequencing Center for Infectious Disease"/>
            <person name="Neafsey D."/>
            <person name="Hoffman S."/>
            <person name="Volkman S."/>
            <person name="Rosenthal P."/>
            <person name="Walker B."/>
            <person name="Young S.K."/>
            <person name="Zeng Q."/>
            <person name="Gargeya S."/>
            <person name="Fitzgerald M."/>
            <person name="Haas B."/>
            <person name="Abouelleil A."/>
            <person name="Allen A.W."/>
            <person name="Alvarado L."/>
            <person name="Arachchi H.M."/>
            <person name="Berlin A.M."/>
            <person name="Chapman S.B."/>
            <person name="Gainer-Dewar J."/>
            <person name="Goldberg J."/>
            <person name="Griggs A."/>
            <person name="Gujja S."/>
            <person name="Hansen M."/>
            <person name="Howarth C."/>
            <person name="Imamovic A."/>
            <person name="Ireland A."/>
            <person name="Larimer J."/>
            <person name="McCowan C."/>
            <person name="Murphy C."/>
            <person name="Pearson M."/>
            <person name="Poon T.W."/>
            <person name="Priest M."/>
            <person name="Roberts A."/>
            <person name="Saif S."/>
            <person name="Shea T."/>
            <person name="Sisk P."/>
            <person name="Sykes S."/>
            <person name="Wortman J."/>
            <person name="Nusbaum C."/>
            <person name="Birren B."/>
        </authorList>
    </citation>
    <scope>NUCLEOTIDE SEQUENCE [LARGE SCALE GENOMIC DNA]</scope>
    <source>
        <strain evidence="7 8">CAMP/Malaysia</strain>
    </source>
</reference>
<evidence type="ECO:0000256" key="1">
    <source>
        <dbReference type="SAM" id="Coils"/>
    </source>
</evidence>
<dbReference type="Proteomes" id="UP000030694">
    <property type="component" value="Unassembled WGS sequence"/>
</dbReference>
<dbReference type="OMA" id="SHTTYCE"/>
<dbReference type="InterPro" id="IPR042202">
    <property type="entry name" value="Duffy-ag-bd_sf"/>
</dbReference>
<evidence type="ECO:0000259" key="5">
    <source>
        <dbReference type="Pfam" id="PF15447"/>
    </source>
</evidence>
<dbReference type="Gene3D" id="1.20.58.830">
    <property type="match status" value="1"/>
</dbReference>
<proteinExistence type="predicted"/>
<dbReference type="AlphaFoldDB" id="A0A024WZT4"/>
<keyword evidence="1" id="KW-0175">Coiled coil</keyword>
<dbReference type="Gene3D" id="1.20.1310.20">
    <property type="entry name" value="Duffy-antigen binding domain"/>
    <property type="match status" value="1"/>
</dbReference>
<reference evidence="7 8" key="2">
    <citation type="submission" date="2013-02" db="EMBL/GenBank/DDBJ databases">
        <title>The Genome Sequence of Plasmodium falciparum CAMP/Malaysia.</title>
        <authorList>
            <consortium name="The Broad Institute Genome Sequencing Platform"/>
            <consortium name="The Broad Institute Genome Sequencing Center for Infectious Disease"/>
            <person name="Neafsey D."/>
            <person name="Cheeseman I."/>
            <person name="Volkman S."/>
            <person name="Adams J."/>
            <person name="Walker B."/>
            <person name="Young S.K."/>
            <person name="Zeng Q."/>
            <person name="Gargeya S."/>
            <person name="Fitzgerald M."/>
            <person name="Haas B."/>
            <person name="Abouelleil A."/>
            <person name="Alvarado L."/>
            <person name="Arachchi H.M."/>
            <person name="Berlin A.M."/>
            <person name="Chapman S.B."/>
            <person name="Dewar J."/>
            <person name="Goldberg J."/>
            <person name="Griggs A."/>
            <person name="Gujja S."/>
            <person name="Hansen M."/>
            <person name="Howarth C."/>
            <person name="Imamovic A."/>
            <person name="Larimer J."/>
            <person name="McCowan C."/>
            <person name="Murphy C."/>
            <person name="Neiman D."/>
            <person name="Pearson M."/>
            <person name="Priest M."/>
            <person name="Roberts A."/>
            <person name="Saif S."/>
            <person name="Shea T."/>
            <person name="Sisk P."/>
            <person name="Sykes S."/>
            <person name="Wortman J."/>
            <person name="Nusbaum C."/>
            <person name="Birren B."/>
        </authorList>
    </citation>
    <scope>NUCLEOTIDE SEQUENCE [LARGE SCALE GENOMIC DNA]</scope>
    <source>
        <strain evidence="7 8">CAMP/Malaysia</strain>
    </source>
</reference>
<evidence type="ECO:0000256" key="2">
    <source>
        <dbReference type="SAM" id="MobiDB-lite"/>
    </source>
</evidence>
<dbReference type="InterPro" id="IPR054595">
    <property type="entry name" value="DBL_C"/>
</dbReference>
<dbReference type="OrthoDB" id="10572144at2759"/>
<feature type="domain" description="Duffy-binding-like" evidence="6">
    <location>
        <begin position="185"/>
        <end position="319"/>
    </location>
</feature>
<evidence type="ECO:0008006" key="9">
    <source>
        <dbReference type="Google" id="ProtNLM"/>
    </source>
</evidence>
<feature type="domain" description="Duffy-antigen binding" evidence="4">
    <location>
        <begin position="112"/>
        <end position="184"/>
    </location>
</feature>
<evidence type="ECO:0000259" key="6">
    <source>
        <dbReference type="Pfam" id="PF22672"/>
    </source>
</evidence>
<dbReference type="GO" id="GO:0046789">
    <property type="term" value="F:host cell surface receptor binding"/>
    <property type="evidence" value="ECO:0007669"/>
    <property type="project" value="InterPro"/>
</dbReference>
<feature type="domain" description="Plasmodium falciparum erythrocyte membrane protein-1 N-terminal segment" evidence="5">
    <location>
        <begin position="13"/>
        <end position="48"/>
    </location>
</feature>
<feature type="compositionally biased region" description="Gly residues" evidence="2">
    <location>
        <begin position="1"/>
        <end position="10"/>
    </location>
</feature>
<feature type="coiled-coil region" evidence="1">
    <location>
        <begin position="228"/>
        <end position="266"/>
    </location>
</feature>
<organism evidence="7 8">
    <name type="scientific">Plasmodium falciparum (isolate Camp / Malaysia)</name>
    <dbReference type="NCBI Taxonomy" id="5835"/>
    <lineage>
        <taxon>Eukaryota</taxon>
        <taxon>Sar</taxon>
        <taxon>Alveolata</taxon>
        <taxon>Apicomplexa</taxon>
        <taxon>Aconoidasida</taxon>
        <taxon>Haemosporida</taxon>
        <taxon>Plasmodiidae</taxon>
        <taxon>Plasmodium</taxon>
        <taxon>Plasmodium (Laverania)</taxon>
    </lineage>
</organism>
<dbReference type="GO" id="GO:0016020">
    <property type="term" value="C:membrane"/>
    <property type="evidence" value="ECO:0007669"/>
    <property type="project" value="InterPro"/>
</dbReference>
<gene>
    <name evidence="7" type="ORF">PFMC_05999</name>
</gene>
<dbReference type="Pfam" id="PF05424">
    <property type="entry name" value="Duffy_binding"/>
    <property type="match status" value="1"/>
</dbReference>
<dbReference type="InterPro" id="IPR008602">
    <property type="entry name" value="Duffy-antigen-binding"/>
</dbReference>
<dbReference type="InterPro" id="IPR004258">
    <property type="entry name" value="DBL"/>
</dbReference>
<dbReference type="Pfam" id="PF15447">
    <property type="entry name" value="NTS"/>
    <property type="match status" value="1"/>
</dbReference>
<evidence type="ECO:0000313" key="8">
    <source>
        <dbReference type="Proteomes" id="UP000030694"/>
    </source>
</evidence>
<evidence type="ECO:0000313" key="7">
    <source>
        <dbReference type="EMBL" id="ETW58101.1"/>
    </source>
</evidence>